<sequence length="200" mass="22785">MASPVSPLPNPIPPHQSSNFVKTYSKSYKIPSCTPRNSCNLSSTLPSPPSSTALQCLALDSITIETLDNIINSVITPEERLKYEKKLFIPLQDLIFPSNRPKRNASSATRYQNSFIIFRKDYQARVTAELGPEIGSRLKEISQKASVEWRNLSSEDKYMYDRISACTKKLNEKIWPNYLHKPSRKFSGNYGYSDNRMIDN</sequence>
<dbReference type="InterPro" id="IPR036910">
    <property type="entry name" value="HMG_box_dom_sf"/>
</dbReference>
<protein>
    <submittedName>
        <fullName evidence="3">10629_t:CDS:1</fullName>
    </submittedName>
</protein>
<dbReference type="PROSITE" id="PS50118">
    <property type="entry name" value="HMG_BOX_2"/>
    <property type="match status" value="1"/>
</dbReference>
<reference evidence="3" key="1">
    <citation type="submission" date="2021-06" db="EMBL/GenBank/DDBJ databases">
        <authorList>
            <person name="Kallberg Y."/>
            <person name="Tangrot J."/>
            <person name="Rosling A."/>
        </authorList>
    </citation>
    <scope>NUCLEOTIDE SEQUENCE</scope>
    <source>
        <strain evidence="3">AZ414A</strain>
    </source>
</reference>
<evidence type="ECO:0000256" key="1">
    <source>
        <dbReference type="PROSITE-ProRule" id="PRU00267"/>
    </source>
</evidence>
<gene>
    <name evidence="3" type="ORF">DEBURN_LOCUS6556</name>
</gene>
<comment type="caution">
    <text evidence="3">The sequence shown here is derived from an EMBL/GenBank/DDBJ whole genome shotgun (WGS) entry which is preliminary data.</text>
</comment>
<dbReference type="Proteomes" id="UP000789706">
    <property type="component" value="Unassembled WGS sequence"/>
</dbReference>
<evidence type="ECO:0000313" key="4">
    <source>
        <dbReference type="Proteomes" id="UP000789706"/>
    </source>
</evidence>
<name>A0A9N9AR76_9GLOM</name>
<proteinExistence type="predicted"/>
<evidence type="ECO:0000313" key="3">
    <source>
        <dbReference type="EMBL" id="CAG8539884.1"/>
    </source>
</evidence>
<feature type="domain" description="HMG box" evidence="2">
    <location>
        <begin position="108"/>
        <end position="179"/>
    </location>
</feature>
<dbReference type="EMBL" id="CAJVPK010000686">
    <property type="protein sequence ID" value="CAG8539884.1"/>
    <property type="molecule type" value="Genomic_DNA"/>
</dbReference>
<dbReference type="GO" id="GO:0003677">
    <property type="term" value="F:DNA binding"/>
    <property type="evidence" value="ECO:0007669"/>
    <property type="project" value="UniProtKB-UniRule"/>
</dbReference>
<keyword evidence="1" id="KW-0539">Nucleus</keyword>
<feature type="DNA-binding region" description="HMG box" evidence="1">
    <location>
        <begin position="108"/>
        <end position="179"/>
    </location>
</feature>
<dbReference type="Pfam" id="PF00505">
    <property type="entry name" value="HMG_box"/>
    <property type="match status" value="1"/>
</dbReference>
<dbReference type="Gene3D" id="1.10.30.10">
    <property type="entry name" value="High mobility group box domain"/>
    <property type="match status" value="1"/>
</dbReference>
<keyword evidence="1" id="KW-0238">DNA-binding</keyword>
<accession>A0A9N9AR76</accession>
<organism evidence="3 4">
    <name type="scientific">Diversispora eburnea</name>
    <dbReference type="NCBI Taxonomy" id="1213867"/>
    <lineage>
        <taxon>Eukaryota</taxon>
        <taxon>Fungi</taxon>
        <taxon>Fungi incertae sedis</taxon>
        <taxon>Mucoromycota</taxon>
        <taxon>Glomeromycotina</taxon>
        <taxon>Glomeromycetes</taxon>
        <taxon>Diversisporales</taxon>
        <taxon>Diversisporaceae</taxon>
        <taxon>Diversispora</taxon>
    </lineage>
</organism>
<dbReference type="AlphaFoldDB" id="A0A9N9AR76"/>
<dbReference type="GO" id="GO:0005634">
    <property type="term" value="C:nucleus"/>
    <property type="evidence" value="ECO:0007669"/>
    <property type="project" value="UniProtKB-UniRule"/>
</dbReference>
<dbReference type="InterPro" id="IPR009071">
    <property type="entry name" value="HMG_box_dom"/>
</dbReference>
<dbReference type="OrthoDB" id="6247875at2759"/>
<dbReference type="SUPFAM" id="SSF47095">
    <property type="entry name" value="HMG-box"/>
    <property type="match status" value="1"/>
</dbReference>
<evidence type="ECO:0000259" key="2">
    <source>
        <dbReference type="PROSITE" id="PS50118"/>
    </source>
</evidence>
<keyword evidence="4" id="KW-1185">Reference proteome</keyword>